<dbReference type="STRING" id="463301.SAMN04487955_1017"/>
<dbReference type="NCBIfam" id="TIGR02122">
    <property type="entry name" value="TRAP_TAXI"/>
    <property type="match status" value="1"/>
</dbReference>
<dbReference type="RefSeq" id="WP_089791659.1">
    <property type="nucleotide sequence ID" value="NZ_FPBP01000001.1"/>
</dbReference>
<evidence type="ECO:0000313" key="6">
    <source>
        <dbReference type="Proteomes" id="UP000198693"/>
    </source>
</evidence>
<evidence type="ECO:0000256" key="2">
    <source>
        <dbReference type="ARBA" id="ARBA00010742"/>
    </source>
</evidence>
<dbReference type="InterPro" id="IPR011852">
    <property type="entry name" value="TRAP_TAXI"/>
</dbReference>
<reference evidence="6" key="1">
    <citation type="submission" date="2016-10" db="EMBL/GenBank/DDBJ databases">
        <authorList>
            <person name="Varghese N."/>
            <person name="Submissions S."/>
        </authorList>
    </citation>
    <scope>NUCLEOTIDE SEQUENCE [LARGE SCALE GENOMIC DNA]</scope>
    <source>
        <strain evidence="6">CGMCC 1.6981</strain>
    </source>
</reference>
<feature type="chain" id="PRO_5011613617" evidence="4">
    <location>
        <begin position="26"/>
        <end position="387"/>
    </location>
</feature>
<dbReference type="EMBL" id="FPBP01000001">
    <property type="protein sequence ID" value="SFU27858.1"/>
    <property type="molecule type" value="Genomic_DNA"/>
</dbReference>
<comment type="similarity">
    <text evidence="2">Belongs to the bacterial solute-binding protein SsuA/TauA family.</text>
</comment>
<keyword evidence="6" id="KW-1185">Reference proteome</keyword>
<keyword evidence="3 4" id="KW-0732">Signal</keyword>
<dbReference type="PANTHER" id="PTHR30024:SF47">
    <property type="entry name" value="TAURINE-BINDING PERIPLASMIC PROTEIN"/>
    <property type="match status" value="1"/>
</dbReference>
<evidence type="ECO:0000256" key="4">
    <source>
        <dbReference type="SAM" id="SignalP"/>
    </source>
</evidence>
<dbReference type="Proteomes" id="UP000198693">
    <property type="component" value="Unassembled WGS sequence"/>
</dbReference>
<dbReference type="Gene3D" id="3.40.190.10">
    <property type="entry name" value="Periplasmic binding protein-like II"/>
    <property type="match status" value="2"/>
</dbReference>
<feature type="signal peptide" evidence="4">
    <location>
        <begin position="1"/>
        <end position="25"/>
    </location>
</feature>
<dbReference type="GO" id="GO:0042597">
    <property type="term" value="C:periplasmic space"/>
    <property type="evidence" value="ECO:0007669"/>
    <property type="project" value="UniProtKB-SubCell"/>
</dbReference>
<proteinExistence type="inferred from homology"/>
<keyword evidence="5" id="KW-0675">Receptor</keyword>
<comment type="subcellular location">
    <subcellularLocation>
        <location evidence="1">Periplasm</location>
    </subcellularLocation>
</comment>
<evidence type="ECO:0000256" key="3">
    <source>
        <dbReference type="ARBA" id="ARBA00022729"/>
    </source>
</evidence>
<sequence length="387" mass="42291">MRQFARQLAIATLPLTLLTATYGHANEEVELPSTMAWTAYGTNSSGYAQAVAIGGMLQEHYDTSVRILPGDNDVSRMTPLKQGRVDLCACGISSYYGAEGVLMFAHPDWGPQPLRVITTSTASFGLSLAVAGDLDVKTPADLKGKRVAYIRGDDALNKGTEAYLAFGGLTWDDVERVDYPGYGRSFDGIIADNVDASFTTTVTPPAQQLASSPRGISWPVLDPDDTEAWERMQAIAPYFRPHEVTSGAGGISADNPLPSASYPYPIVVANQDLDDKVAYGLIKALQDNHDDYKDAAPGAVGYALEYQDLQWVIPFHDAVVEYYEEIGVWTEEMQAHQESLVERQALLLETWNAFIEGAPDDEDAFREAWMSARADALREAGFDPVFE</sequence>
<protein>
    <submittedName>
        <fullName evidence="5">TRAP transporter solute receptor, TAXI family</fullName>
    </submittedName>
</protein>
<dbReference type="OrthoDB" id="9780180at2"/>
<dbReference type="GO" id="GO:0042918">
    <property type="term" value="P:alkanesulfonate transmembrane transport"/>
    <property type="evidence" value="ECO:0007669"/>
    <property type="project" value="TreeGrafter"/>
</dbReference>
<accession>A0A1I7EVC2</accession>
<evidence type="ECO:0000313" key="5">
    <source>
        <dbReference type="EMBL" id="SFU27858.1"/>
    </source>
</evidence>
<name>A0A1I7EVC2_9GAMM</name>
<evidence type="ECO:0000256" key="1">
    <source>
        <dbReference type="ARBA" id="ARBA00004418"/>
    </source>
</evidence>
<organism evidence="5 6">
    <name type="scientific">Halomonas korlensis</name>
    <dbReference type="NCBI Taxonomy" id="463301"/>
    <lineage>
        <taxon>Bacteria</taxon>
        <taxon>Pseudomonadati</taxon>
        <taxon>Pseudomonadota</taxon>
        <taxon>Gammaproteobacteria</taxon>
        <taxon>Oceanospirillales</taxon>
        <taxon>Halomonadaceae</taxon>
        <taxon>Halomonas</taxon>
    </lineage>
</organism>
<dbReference type="PANTHER" id="PTHR30024">
    <property type="entry name" value="ALIPHATIC SULFONATES-BINDING PROTEIN-RELATED"/>
    <property type="match status" value="1"/>
</dbReference>
<dbReference type="AlphaFoldDB" id="A0A1I7EVC2"/>
<gene>
    <name evidence="5" type="ORF">SAMN04487955_1017</name>
</gene>
<dbReference type="Pfam" id="PF16868">
    <property type="entry name" value="NMT1_3"/>
    <property type="match status" value="1"/>
</dbReference>
<dbReference type="SUPFAM" id="SSF53850">
    <property type="entry name" value="Periplasmic binding protein-like II"/>
    <property type="match status" value="1"/>
</dbReference>